<proteinExistence type="predicted"/>
<sequence length="437" mass="47384">MDNTAITTLYFLPLAFSLIYYLLRRSTNNRKNTTVLQDAIADKLTEPASLHPLINADKCVGCGSCVHACPENQVLGLIKGKAQLINPTHCIGHGCCKEACPMNAIELVFGTATRGVDIPHLQPNFETNVPGIFIAGELGGMGLIKNAITQGKQAVESIKRKINGQQQTDYDLIIVGAGPAGIAASLAAKKSNLRYLVLEQESLGGTVSHFPRGKIVMTAPTELPIVGKVHFRETSKEELMEFWKKIETDTDLNINYRDRVESVTALDQQASGYQVVSNESQYTTHALLLAIGRRGTPRKLGVPGEDLSKVVYRLDDPEQYKGKHVTVVGGGDSALEAALAISEQPGTTVTLSYRSDAFSRAKKKNRTRISAAGEEKKVAILFNSNVKNISKSEIEIEQDGQLLKLKNDAVIISAGGILPTPFLKQIGINVETKYGTN</sequence>
<evidence type="ECO:0000259" key="7">
    <source>
        <dbReference type="PROSITE" id="PS51379"/>
    </source>
</evidence>
<evidence type="ECO:0000256" key="4">
    <source>
        <dbReference type="ARBA" id="ARBA00023004"/>
    </source>
</evidence>
<dbReference type="Gene3D" id="3.30.70.20">
    <property type="match status" value="1"/>
</dbReference>
<dbReference type="Gene3D" id="3.50.50.60">
    <property type="entry name" value="FAD/NAD(P)-binding domain"/>
    <property type="match status" value="2"/>
</dbReference>
<evidence type="ECO:0000256" key="3">
    <source>
        <dbReference type="ARBA" id="ARBA00023002"/>
    </source>
</evidence>
<dbReference type="Proteomes" id="UP000235015">
    <property type="component" value="Unassembled WGS sequence"/>
</dbReference>
<evidence type="ECO:0000256" key="2">
    <source>
        <dbReference type="ARBA" id="ARBA00022723"/>
    </source>
</evidence>
<dbReference type="AlphaFoldDB" id="A0A2N6CTD3"/>
<dbReference type="PROSITE" id="PS00198">
    <property type="entry name" value="4FE4S_FER_1"/>
    <property type="match status" value="1"/>
</dbReference>
<dbReference type="RefSeq" id="WP_273440625.1">
    <property type="nucleotide sequence ID" value="NZ_PKUN01000025.1"/>
</dbReference>
<keyword evidence="5" id="KW-0411">Iron-sulfur</keyword>
<keyword evidence="3" id="KW-0560">Oxidoreductase</keyword>
<dbReference type="SUPFAM" id="SSF54862">
    <property type="entry name" value="4Fe-4S ferredoxins"/>
    <property type="match status" value="1"/>
</dbReference>
<evidence type="ECO:0000313" key="9">
    <source>
        <dbReference type="Proteomes" id="UP000235015"/>
    </source>
</evidence>
<name>A0A2N6CTD3_9GAMM</name>
<keyword evidence="6" id="KW-0812">Transmembrane</keyword>
<evidence type="ECO:0000256" key="1">
    <source>
        <dbReference type="ARBA" id="ARBA00022630"/>
    </source>
</evidence>
<keyword evidence="6" id="KW-0472">Membrane</keyword>
<keyword evidence="1" id="KW-0285">Flavoprotein</keyword>
<keyword evidence="4" id="KW-0408">Iron</keyword>
<dbReference type="GO" id="GO:0016491">
    <property type="term" value="F:oxidoreductase activity"/>
    <property type="evidence" value="ECO:0007669"/>
    <property type="project" value="UniProtKB-KW"/>
</dbReference>
<dbReference type="InterPro" id="IPR017896">
    <property type="entry name" value="4Fe4S_Fe-S-bd"/>
</dbReference>
<dbReference type="EMBL" id="PKUN01000025">
    <property type="protein sequence ID" value="PLX60386.1"/>
    <property type="molecule type" value="Genomic_DNA"/>
</dbReference>
<feature type="transmembrane region" description="Helical" evidence="6">
    <location>
        <begin position="6"/>
        <end position="23"/>
    </location>
</feature>
<dbReference type="GO" id="GO:0046872">
    <property type="term" value="F:metal ion binding"/>
    <property type="evidence" value="ECO:0007669"/>
    <property type="project" value="UniProtKB-KW"/>
</dbReference>
<comment type="caution">
    <text evidence="8">The sequence shown here is derived from an EMBL/GenBank/DDBJ whole genome shotgun (WGS) entry which is preliminary data.</text>
</comment>
<dbReference type="PRINTS" id="PR00368">
    <property type="entry name" value="FADPNR"/>
</dbReference>
<keyword evidence="2" id="KW-0479">Metal-binding</keyword>
<dbReference type="InterPro" id="IPR017900">
    <property type="entry name" value="4Fe4S_Fe_S_CS"/>
</dbReference>
<dbReference type="PROSITE" id="PS51379">
    <property type="entry name" value="4FE4S_FER_2"/>
    <property type="match status" value="2"/>
</dbReference>
<keyword evidence="6" id="KW-1133">Transmembrane helix</keyword>
<dbReference type="InterPro" id="IPR036188">
    <property type="entry name" value="FAD/NAD-bd_sf"/>
</dbReference>
<dbReference type="Pfam" id="PF13738">
    <property type="entry name" value="Pyr_redox_3"/>
    <property type="match status" value="1"/>
</dbReference>
<dbReference type="Pfam" id="PF13237">
    <property type="entry name" value="Fer4_10"/>
    <property type="match status" value="1"/>
</dbReference>
<evidence type="ECO:0000256" key="5">
    <source>
        <dbReference type="ARBA" id="ARBA00023014"/>
    </source>
</evidence>
<organism evidence="8 9">
    <name type="scientific">Sedimenticola selenatireducens</name>
    <dbReference type="NCBI Taxonomy" id="191960"/>
    <lineage>
        <taxon>Bacteria</taxon>
        <taxon>Pseudomonadati</taxon>
        <taxon>Pseudomonadota</taxon>
        <taxon>Gammaproteobacteria</taxon>
        <taxon>Chromatiales</taxon>
        <taxon>Sedimenticolaceae</taxon>
        <taxon>Sedimenticola</taxon>
    </lineage>
</organism>
<feature type="domain" description="4Fe-4S ferredoxin-type" evidence="7">
    <location>
        <begin position="50"/>
        <end position="80"/>
    </location>
</feature>
<evidence type="ECO:0000313" key="8">
    <source>
        <dbReference type="EMBL" id="PLX60386.1"/>
    </source>
</evidence>
<dbReference type="InterPro" id="IPR050097">
    <property type="entry name" value="Ferredoxin-NADP_redctase_2"/>
</dbReference>
<reference evidence="8 9" key="1">
    <citation type="submission" date="2017-11" db="EMBL/GenBank/DDBJ databases">
        <title>Genome-resolved metagenomics identifies genetic mobility, metabolic interactions, and unexpected diversity in perchlorate-reducing communities.</title>
        <authorList>
            <person name="Barnum T.P."/>
            <person name="Figueroa I.A."/>
            <person name="Carlstrom C.I."/>
            <person name="Lucas L.N."/>
            <person name="Engelbrektson A.L."/>
            <person name="Coates J.D."/>
        </authorList>
    </citation>
    <scope>NUCLEOTIDE SEQUENCE [LARGE SCALE GENOMIC DNA]</scope>
    <source>
        <strain evidence="8">BM301</strain>
    </source>
</reference>
<dbReference type="SUPFAM" id="SSF51905">
    <property type="entry name" value="FAD/NAD(P)-binding domain"/>
    <property type="match status" value="1"/>
</dbReference>
<gene>
    <name evidence="8" type="ORF">C0630_16485</name>
</gene>
<protein>
    <submittedName>
        <fullName evidence="8">4Fe-4S ferredoxin</fullName>
    </submittedName>
</protein>
<dbReference type="PANTHER" id="PTHR48105">
    <property type="entry name" value="THIOREDOXIN REDUCTASE 1-RELATED-RELATED"/>
    <property type="match status" value="1"/>
</dbReference>
<feature type="domain" description="4Fe-4S ferredoxin-type" evidence="7">
    <location>
        <begin position="81"/>
        <end position="110"/>
    </location>
</feature>
<dbReference type="GO" id="GO:0051536">
    <property type="term" value="F:iron-sulfur cluster binding"/>
    <property type="evidence" value="ECO:0007669"/>
    <property type="project" value="UniProtKB-KW"/>
</dbReference>
<dbReference type="PRINTS" id="PR00469">
    <property type="entry name" value="PNDRDTASEII"/>
</dbReference>
<evidence type="ECO:0000256" key="6">
    <source>
        <dbReference type="SAM" id="Phobius"/>
    </source>
</evidence>
<accession>A0A2N6CTD3</accession>